<dbReference type="SUPFAM" id="SSF54285">
    <property type="entry name" value="MoaD/ThiS"/>
    <property type="match status" value="1"/>
</dbReference>
<dbReference type="EMBL" id="BMIN01000012">
    <property type="protein sequence ID" value="GGD17970.1"/>
    <property type="molecule type" value="Genomic_DNA"/>
</dbReference>
<comment type="similarity">
    <text evidence="2">Belongs to the MoaD family.</text>
</comment>
<dbReference type="InterPro" id="IPR044672">
    <property type="entry name" value="MOCS2A"/>
</dbReference>
<dbReference type="InterPro" id="IPR003749">
    <property type="entry name" value="ThiS/MoaD-like"/>
</dbReference>
<keyword evidence="5" id="KW-1185">Reference proteome</keyword>
<evidence type="ECO:0000313" key="5">
    <source>
        <dbReference type="Proteomes" id="UP000642571"/>
    </source>
</evidence>
<evidence type="ECO:0000313" key="4">
    <source>
        <dbReference type="EMBL" id="GGD17970.1"/>
    </source>
</evidence>
<evidence type="ECO:0000256" key="1">
    <source>
        <dbReference type="ARBA" id="ARBA00022741"/>
    </source>
</evidence>
<dbReference type="PANTHER" id="PTHR33359:SF1">
    <property type="entry name" value="MOLYBDOPTERIN SYNTHASE SULFUR CARRIER SUBUNIT"/>
    <property type="match status" value="1"/>
</dbReference>
<reference evidence="5" key="1">
    <citation type="journal article" date="2019" name="Int. J. Syst. Evol. Microbiol.">
        <title>The Global Catalogue of Microorganisms (GCM) 10K type strain sequencing project: providing services to taxonomists for standard genome sequencing and annotation.</title>
        <authorList>
            <consortium name="The Broad Institute Genomics Platform"/>
            <consortium name="The Broad Institute Genome Sequencing Center for Infectious Disease"/>
            <person name="Wu L."/>
            <person name="Ma J."/>
        </authorList>
    </citation>
    <scope>NUCLEOTIDE SEQUENCE [LARGE SCALE GENOMIC DNA]</scope>
    <source>
        <strain evidence="5">CGMCC 1.15353</strain>
    </source>
</reference>
<evidence type="ECO:0000256" key="3">
    <source>
        <dbReference type="ARBA" id="ARBA00024247"/>
    </source>
</evidence>
<dbReference type="InterPro" id="IPR012675">
    <property type="entry name" value="Beta-grasp_dom_sf"/>
</dbReference>
<dbReference type="CDD" id="cd00754">
    <property type="entry name" value="Ubl_MoaD"/>
    <property type="match status" value="1"/>
</dbReference>
<dbReference type="Proteomes" id="UP000642571">
    <property type="component" value="Unassembled WGS sequence"/>
</dbReference>
<dbReference type="PANTHER" id="PTHR33359">
    <property type="entry name" value="MOLYBDOPTERIN SYNTHASE SULFUR CARRIER SUBUNIT"/>
    <property type="match status" value="1"/>
</dbReference>
<proteinExistence type="inferred from homology"/>
<gene>
    <name evidence="4" type="primary">moaD</name>
    <name evidence="4" type="ORF">GCM10011389_27190</name>
</gene>
<keyword evidence="1" id="KW-0547">Nucleotide-binding</keyword>
<accession>A0ABQ1Q9K2</accession>
<protein>
    <recommendedName>
        <fullName evidence="3">Molybdopterin synthase sulfur carrier subunit</fullName>
    </recommendedName>
</protein>
<dbReference type="RefSeq" id="WP_036784948.1">
    <property type="nucleotide sequence ID" value="NZ_BMIN01000012.1"/>
</dbReference>
<evidence type="ECO:0000256" key="2">
    <source>
        <dbReference type="ARBA" id="ARBA00024200"/>
    </source>
</evidence>
<comment type="caution">
    <text evidence="4">The sequence shown here is derived from an EMBL/GenBank/DDBJ whole genome shotgun (WGS) entry which is preliminary data.</text>
</comment>
<name>A0ABQ1Q9K2_9BACI</name>
<organism evidence="4 5">
    <name type="scientific">Pontibacillus salipaludis</name>
    <dbReference type="NCBI Taxonomy" id="1697394"/>
    <lineage>
        <taxon>Bacteria</taxon>
        <taxon>Bacillati</taxon>
        <taxon>Bacillota</taxon>
        <taxon>Bacilli</taxon>
        <taxon>Bacillales</taxon>
        <taxon>Bacillaceae</taxon>
        <taxon>Pontibacillus</taxon>
    </lineage>
</organism>
<dbReference type="Gene3D" id="3.10.20.30">
    <property type="match status" value="1"/>
</dbReference>
<sequence>MVKVLLFAQFQEAAGRESVEIEAGGQTVSHVKSTLKENYNVLDLDHAQVTVNDEYKDMDTQLSDGDTVAFIPPQS</sequence>
<dbReference type="InterPro" id="IPR016155">
    <property type="entry name" value="Mopterin_synth/thiamin_S_b"/>
</dbReference>
<dbReference type="Pfam" id="PF02597">
    <property type="entry name" value="ThiS"/>
    <property type="match status" value="1"/>
</dbReference>